<sequence length="162" mass="18405">MVSHPYFNVQCDLSILMDYENNRDRLTDQPHFFLTSNVITECFLVVVINTRPNDPILSSLKDLGETQRSGAQCLSAPGANSEFGSDLLDLHPKLTRNLLISISCVSCHVKCNSLLLVNRLIEKVEDVWIPENNFFVLHLLTRKSHQPLHTSMQDENDDAVNR</sequence>
<gene>
    <name evidence="1" type="ORF">RUM43_006495</name>
</gene>
<evidence type="ECO:0000313" key="2">
    <source>
        <dbReference type="Proteomes" id="UP001372834"/>
    </source>
</evidence>
<protein>
    <submittedName>
        <fullName evidence="1">Uncharacterized protein</fullName>
    </submittedName>
</protein>
<accession>A0AAN8PF26</accession>
<name>A0AAN8PF26_POLSC</name>
<evidence type="ECO:0000313" key="1">
    <source>
        <dbReference type="EMBL" id="KAK6626189.1"/>
    </source>
</evidence>
<reference evidence="1 2" key="1">
    <citation type="submission" date="2023-10" db="EMBL/GenBank/DDBJ databases">
        <title>Genomes of two closely related lineages of the louse Polyplax serrata with different host specificities.</title>
        <authorList>
            <person name="Martinu J."/>
            <person name="Tarabai H."/>
            <person name="Stefka J."/>
            <person name="Hypsa V."/>
        </authorList>
    </citation>
    <scope>NUCLEOTIDE SEQUENCE [LARGE SCALE GENOMIC DNA]</scope>
    <source>
        <strain evidence="1">HR10_N</strain>
    </source>
</reference>
<dbReference type="AlphaFoldDB" id="A0AAN8PF26"/>
<proteinExistence type="predicted"/>
<dbReference type="EMBL" id="JAWJWE010000037">
    <property type="protein sequence ID" value="KAK6626189.1"/>
    <property type="molecule type" value="Genomic_DNA"/>
</dbReference>
<dbReference type="Proteomes" id="UP001372834">
    <property type="component" value="Unassembled WGS sequence"/>
</dbReference>
<comment type="caution">
    <text evidence="1">The sequence shown here is derived from an EMBL/GenBank/DDBJ whole genome shotgun (WGS) entry which is preliminary data.</text>
</comment>
<organism evidence="1 2">
    <name type="scientific">Polyplax serrata</name>
    <name type="common">Common mouse louse</name>
    <dbReference type="NCBI Taxonomy" id="468196"/>
    <lineage>
        <taxon>Eukaryota</taxon>
        <taxon>Metazoa</taxon>
        <taxon>Ecdysozoa</taxon>
        <taxon>Arthropoda</taxon>
        <taxon>Hexapoda</taxon>
        <taxon>Insecta</taxon>
        <taxon>Pterygota</taxon>
        <taxon>Neoptera</taxon>
        <taxon>Paraneoptera</taxon>
        <taxon>Psocodea</taxon>
        <taxon>Troctomorpha</taxon>
        <taxon>Phthiraptera</taxon>
        <taxon>Anoplura</taxon>
        <taxon>Polyplacidae</taxon>
        <taxon>Polyplax</taxon>
    </lineage>
</organism>